<accession>A0ABQ9I6D6</accession>
<feature type="region of interest" description="Disordered" evidence="1">
    <location>
        <begin position="876"/>
        <end position="896"/>
    </location>
</feature>
<dbReference type="EMBL" id="JARBHB010000002">
    <property type="protein sequence ID" value="KAJ8891936.1"/>
    <property type="molecule type" value="Genomic_DNA"/>
</dbReference>
<dbReference type="Pfam" id="PF16087">
    <property type="entry name" value="DUF4817"/>
    <property type="match status" value="1"/>
</dbReference>
<comment type="caution">
    <text evidence="3">The sequence shown here is derived from an EMBL/GenBank/DDBJ whole genome shotgun (WGS) entry which is preliminary data.</text>
</comment>
<dbReference type="PANTHER" id="PTHR46704">
    <property type="entry name" value="CXC DOMAIN-CONTAINING PROTEIN-RELATED"/>
    <property type="match status" value="1"/>
</dbReference>
<sequence>MFAEYTAMILVYGTAEVNRRTARRLYQERYPQRAAPTHVLFATAMQRLQEQDTFTAGRNYCGKLIHNKAVFWLSGYTASLSLRRPGFNPRLDHSWNFVIGNRAERCHWPAGFFWDIPFSPPLHSGVAPFSPHFTLIGSQDLVLNSRPNLSTQLKHDIPTRHTHFINSDVMTRDDYGDQSPSRCHSVSEHIQRHSLNVDLCGTPATMWFTNLGKNRMLGRSRYSCILDSSGILRDKLICKHNPSIVPDYAAGRQVSSGLSQFPRPCFLALLHTHFTSPSMALKTSIALFSPHTRLARWEFVASLSAWHPCALPLGAYRFGREEEVHYLTPPTAEASSSLQGLPGRARGWKEVGQGNRSYENSWGNGYLNKVRRQSINDASTGDSQPYLFLTTAEDRQRRHRREDRHPSGPDTFDTTCDIPAIVGKWFGDAGLCDVSVEFEIVAEGPVNSVFEGWHYNRDMLLHKIVYEAFQQCCEYYQDKKSLIEVTLREIDDFSQNQSEEIQSSVLRLSTFEETAVLYEKFQKEMRENARSTASLNIKEMKTTRGNVETVLMAENQLFARMFLLASSRKLDMKEVLKHPLGPLPCALANCDGSLKMPNKCALELHIEQQTLPQVDGVNKYPSTIIDGVAMIYKTNGENQTFSEISEILLKTTLQHGKKSDHVDVVFYVYQELHKAVRETEVEHLLLKSLFRKIASDLGSPVTLELPGLHAFTGCDTINSFPGQAGAGCCLVLGGGGGEETNFDPPLFLERRTRCPVASLIPLGSPCITDSGETCLRHSLSRSLLKKPTGGARILWELGRSTQRAKVLKDSPHCLQDLAQLTIIHVGFLAHSPFRAHWLQKGLHMNCRPHGMWSVYRKHVYKLGHVIRDRKRGRLIQDTHGPSQIMTGAAPKGGGRK</sequence>
<dbReference type="PANTHER" id="PTHR46704:SF1">
    <property type="entry name" value="TELOMERE LENGTH REGULATION PROTEIN TEL2 HOMOLOG"/>
    <property type="match status" value="1"/>
</dbReference>
<dbReference type="Proteomes" id="UP001159363">
    <property type="component" value="Chromosome 2"/>
</dbReference>
<organism evidence="3 4">
    <name type="scientific">Dryococelus australis</name>
    <dbReference type="NCBI Taxonomy" id="614101"/>
    <lineage>
        <taxon>Eukaryota</taxon>
        <taxon>Metazoa</taxon>
        <taxon>Ecdysozoa</taxon>
        <taxon>Arthropoda</taxon>
        <taxon>Hexapoda</taxon>
        <taxon>Insecta</taxon>
        <taxon>Pterygota</taxon>
        <taxon>Neoptera</taxon>
        <taxon>Polyneoptera</taxon>
        <taxon>Phasmatodea</taxon>
        <taxon>Verophasmatodea</taxon>
        <taxon>Anareolatae</taxon>
        <taxon>Phasmatidae</taxon>
        <taxon>Eurycanthinae</taxon>
        <taxon>Dryococelus</taxon>
    </lineage>
</organism>
<proteinExistence type="predicted"/>
<evidence type="ECO:0000259" key="2">
    <source>
        <dbReference type="Pfam" id="PF16087"/>
    </source>
</evidence>
<evidence type="ECO:0000256" key="1">
    <source>
        <dbReference type="SAM" id="MobiDB-lite"/>
    </source>
</evidence>
<keyword evidence="4" id="KW-1185">Reference proteome</keyword>
<reference evidence="3 4" key="1">
    <citation type="submission" date="2023-02" db="EMBL/GenBank/DDBJ databases">
        <title>LHISI_Scaffold_Assembly.</title>
        <authorList>
            <person name="Stuart O.P."/>
            <person name="Cleave R."/>
            <person name="Magrath M.J.L."/>
            <person name="Mikheyev A.S."/>
        </authorList>
    </citation>
    <scope>NUCLEOTIDE SEQUENCE [LARGE SCALE GENOMIC DNA]</scope>
    <source>
        <strain evidence="3">Daus_M_001</strain>
        <tissue evidence="3">Leg muscle</tissue>
    </source>
</reference>
<evidence type="ECO:0000313" key="3">
    <source>
        <dbReference type="EMBL" id="KAJ8891936.1"/>
    </source>
</evidence>
<dbReference type="InterPro" id="IPR032135">
    <property type="entry name" value="DUF4817"/>
</dbReference>
<gene>
    <name evidence="3" type="ORF">PR048_004495</name>
</gene>
<protein>
    <recommendedName>
        <fullName evidence="2">DUF4817 domain-containing protein</fullName>
    </recommendedName>
</protein>
<name>A0ABQ9I6D6_9NEOP</name>
<feature type="domain" description="DUF4817" evidence="2">
    <location>
        <begin position="2"/>
        <end position="42"/>
    </location>
</feature>
<evidence type="ECO:0000313" key="4">
    <source>
        <dbReference type="Proteomes" id="UP001159363"/>
    </source>
</evidence>